<feature type="transmembrane region" description="Helical" evidence="1">
    <location>
        <begin position="103"/>
        <end position="124"/>
    </location>
</feature>
<reference evidence="2 3" key="1">
    <citation type="submission" date="2020-08" db="EMBL/GenBank/DDBJ databases">
        <title>Genomic Encyclopedia of Type Strains, Phase IV (KMG-IV): sequencing the most valuable type-strain genomes for metagenomic binning, comparative biology and taxonomic classification.</title>
        <authorList>
            <person name="Goeker M."/>
        </authorList>
    </citation>
    <scope>NUCLEOTIDE SEQUENCE [LARGE SCALE GENOMIC DNA]</scope>
    <source>
        <strain evidence="2 3">DSM 5391</strain>
    </source>
</reference>
<dbReference type="InterPro" id="IPR020348">
    <property type="entry name" value="Uncharacterised_YvaD"/>
</dbReference>
<evidence type="ECO:0000256" key="1">
    <source>
        <dbReference type="SAM" id="Phobius"/>
    </source>
</evidence>
<organism evidence="2 3">
    <name type="scientific">Bacillus benzoevorans</name>
    <dbReference type="NCBI Taxonomy" id="1456"/>
    <lineage>
        <taxon>Bacteria</taxon>
        <taxon>Bacillati</taxon>
        <taxon>Bacillota</taxon>
        <taxon>Bacilli</taxon>
        <taxon>Bacillales</taxon>
        <taxon>Bacillaceae</taxon>
        <taxon>Bacillus</taxon>
    </lineage>
</organism>
<keyword evidence="1" id="KW-0472">Membrane</keyword>
<dbReference type="Proteomes" id="UP000531594">
    <property type="component" value="Unassembled WGS sequence"/>
</dbReference>
<gene>
    <name evidence="2" type="ORF">HNR53_003483</name>
</gene>
<feature type="transmembrane region" description="Helical" evidence="1">
    <location>
        <begin position="46"/>
        <end position="66"/>
    </location>
</feature>
<dbReference type="AlphaFoldDB" id="A0A7X0LXV8"/>
<accession>A0A7X0LXV8</accession>
<keyword evidence="3" id="KW-1185">Reference proteome</keyword>
<sequence length="143" mass="17121">MKYLKPFFLVTDIGFILYWFVTYFHLIPASWAFKDYNNPIMVTWNWSFFPLDMLISITGLTSLYFYQKSKQTWKTFALISLVLTFCSGLQAIAFWLFSGDFDITWWSVNLYLLLYPLFFLRLFIPRKQRKQGDDSRVSLISPK</sequence>
<evidence type="ECO:0000313" key="2">
    <source>
        <dbReference type="EMBL" id="MBB6446819.1"/>
    </source>
</evidence>
<dbReference type="Pfam" id="PF17314">
    <property type="entry name" value="DUF5360"/>
    <property type="match status" value="1"/>
</dbReference>
<keyword evidence="1" id="KW-1133">Transmembrane helix</keyword>
<evidence type="ECO:0000313" key="3">
    <source>
        <dbReference type="Proteomes" id="UP000531594"/>
    </source>
</evidence>
<dbReference type="EMBL" id="JACHGK010000013">
    <property type="protein sequence ID" value="MBB6446819.1"/>
    <property type="molecule type" value="Genomic_DNA"/>
</dbReference>
<protein>
    <recommendedName>
        <fullName evidence="4">YvaD family protein</fullName>
    </recommendedName>
</protein>
<evidence type="ECO:0008006" key="4">
    <source>
        <dbReference type="Google" id="ProtNLM"/>
    </source>
</evidence>
<keyword evidence="1" id="KW-0812">Transmembrane</keyword>
<proteinExistence type="predicted"/>
<name>A0A7X0LXV8_9BACI</name>
<comment type="caution">
    <text evidence="2">The sequence shown here is derived from an EMBL/GenBank/DDBJ whole genome shotgun (WGS) entry which is preliminary data.</text>
</comment>
<feature type="transmembrane region" description="Helical" evidence="1">
    <location>
        <begin position="78"/>
        <end position="97"/>
    </location>
</feature>
<dbReference type="RefSeq" id="WP_184528150.1">
    <property type="nucleotide sequence ID" value="NZ_JACHGK010000013.1"/>
</dbReference>
<feature type="transmembrane region" description="Helical" evidence="1">
    <location>
        <begin position="7"/>
        <end position="26"/>
    </location>
</feature>